<dbReference type="Proteomes" id="UP001307889">
    <property type="component" value="Chromosome 12"/>
</dbReference>
<keyword evidence="5" id="KW-1185">Reference proteome</keyword>
<dbReference type="PANTHER" id="PTHR23424:SF23">
    <property type="entry name" value="PROTEIN SAAL1"/>
    <property type="match status" value="1"/>
</dbReference>
<reference evidence="4 5" key="1">
    <citation type="submission" date="2023-09" db="EMBL/GenBank/DDBJ databases">
        <title>Nesidiocoris tenuis whole genome shotgun sequence.</title>
        <authorList>
            <person name="Shibata T."/>
            <person name="Shimoda M."/>
            <person name="Kobayashi T."/>
            <person name="Uehara T."/>
        </authorList>
    </citation>
    <scope>NUCLEOTIDE SEQUENCE [LARGE SCALE GENOMIC DNA]</scope>
    <source>
        <strain evidence="4 5">Japan</strain>
    </source>
</reference>
<dbReference type="PANTHER" id="PTHR23424">
    <property type="entry name" value="SERUM AMYLOID A"/>
    <property type="match status" value="1"/>
</dbReference>
<name>A0ABN7B991_9HEMI</name>
<dbReference type="EMBL" id="AP028920">
    <property type="protein sequence ID" value="BET00946.1"/>
    <property type="molecule type" value="Genomic_DNA"/>
</dbReference>
<dbReference type="SUPFAM" id="SSF48371">
    <property type="entry name" value="ARM repeat"/>
    <property type="match status" value="1"/>
</dbReference>
<sequence>MNSDQSPEEPLNVNPSVDDVGAEYLEKMKGDAIGDTMYSERWVLQTLIKFTMLFDTDWDEDLESEFCSLWDTTVEKDIVDFLLKHNFLSIAGCALRPTSRKNNSRLTEILVGIVSNLCCHESVRSELPKNPELIYQLISLLDDPDPHVLIQLTRLFHSCAWDLISESSPGQQQHWLEGPINSGQLNNIFSFILKSSTNEELICVVLEFLNTMCSLEVNDKDFSQYFCTPEMISAMTDAWHQLFSNWNPEDEFPSKLLTKAAAHWTTVLVAFVGHEHGRDLVCENGIDLGHILMRIALRPVECFDAILIATVNLLEVLIKIYFNGTVLKRLLEVLNVLYQNPNNGPDASVEDDNSKVVLQDSIESYCSNVFLIVSRPTLNYILAECSENHVLLFWKVINERQSDEGEAGERAI</sequence>
<proteinExistence type="inferred from homology"/>
<comment type="similarity">
    <text evidence="3">Belongs to the SAAL1 family.</text>
</comment>
<keyword evidence="2" id="KW-0539">Nucleus</keyword>
<evidence type="ECO:0000256" key="2">
    <source>
        <dbReference type="ARBA" id="ARBA00023242"/>
    </source>
</evidence>
<evidence type="ECO:0000256" key="3">
    <source>
        <dbReference type="ARBA" id="ARBA00038401"/>
    </source>
</evidence>
<organism evidence="4 5">
    <name type="scientific">Nesidiocoris tenuis</name>
    <dbReference type="NCBI Taxonomy" id="355587"/>
    <lineage>
        <taxon>Eukaryota</taxon>
        <taxon>Metazoa</taxon>
        <taxon>Ecdysozoa</taxon>
        <taxon>Arthropoda</taxon>
        <taxon>Hexapoda</taxon>
        <taxon>Insecta</taxon>
        <taxon>Pterygota</taxon>
        <taxon>Neoptera</taxon>
        <taxon>Paraneoptera</taxon>
        <taxon>Hemiptera</taxon>
        <taxon>Heteroptera</taxon>
        <taxon>Panheteroptera</taxon>
        <taxon>Cimicomorpha</taxon>
        <taxon>Miridae</taxon>
        <taxon>Dicyphina</taxon>
        <taxon>Nesidiocoris</taxon>
    </lineage>
</organism>
<accession>A0ABN7B991</accession>
<evidence type="ECO:0000313" key="5">
    <source>
        <dbReference type="Proteomes" id="UP001307889"/>
    </source>
</evidence>
<protein>
    <submittedName>
        <fullName evidence="4">Serum amyloid A-like 1</fullName>
    </submittedName>
</protein>
<dbReference type="InterPro" id="IPR016024">
    <property type="entry name" value="ARM-type_fold"/>
</dbReference>
<dbReference type="InterPro" id="IPR052464">
    <property type="entry name" value="Synovial_Prolif_Regulator"/>
</dbReference>
<comment type="subcellular location">
    <subcellularLocation>
        <location evidence="1">Nucleus</location>
    </subcellularLocation>
</comment>
<evidence type="ECO:0000256" key="1">
    <source>
        <dbReference type="ARBA" id="ARBA00004123"/>
    </source>
</evidence>
<dbReference type="Gene3D" id="1.25.10.10">
    <property type="entry name" value="Leucine-rich Repeat Variant"/>
    <property type="match status" value="1"/>
</dbReference>
<dbReference type="InterPro" id="IPR011989">
    <property type="entry name" value="ARM-like"/>
</dbReference>
<gene>
    <name evidence="4" type="ORF">NTJ_13762</name>
</gene>
<evidence type="ECO:0000313" key="4">
    <source>
        <dbReference type="EMBL" id="BET00946.1"/>
    </source>
</evidence>